<name>A0A1Y0D170_9GAMM</name>
<proteinExistence type="predicted"/>
<protein>
    <submittedName>
        <fullName evidence="2">Uncharacterized protein</fullName>
    </submittedName>
</protein>
<keyword evidence="1" id="KW-0472">Membrane</keyword>
<dbReference type="Proteomes" id="UP000243937">
    <property type="component" value="Chromosome"/>
</dbReference>
<dbReference type="EMBL" id="CP021377">
    <property type="protein sequence ID" value="ART81272.1"/>
    <property type="molecule type" value="Genomic_DNA"/>
</dbReference>
<sequence>MALKHKLMLFKADRVLRSAFLLTASMFKVFVVFVAGRLFGKEDFGGPALLNHPASQDRLINCRLQVRGFTA</sequence>
<keyword evidence="1" id="KW-1133">Transmembrane helix</keyword>
<evidence type="ECO:0000313" key="2">
    <source>
        <dbReference type="EMBL" id="ART81272.1"/>
    </source>
</evidence>
<evidence type="ECO:0000256" key="1">
    <source>
        <dbReference type="SAM" id="Phobius"/>
    </source>
</evidence>
<accession>A0A1Y0D170</accession>
<dbReference type="AlphaFoldDB" id="A0A1Y0D170"/>
<keyword evidence="1" id="KW-0812">Transmembrane</keyword>
<keyword evidence="3" id="KW-1185">Reference proteome</keyword>
<feature type="transmembrane region" description="Helical" evidence="1">
    <location>
        <begin position="20"/>
        <end position="40"/>
    </location>
</feature>
<organism evidence="2 3">
    <name type="scientific">Oceanisphaera profunda</name>
    <dbReference type="NCBI Taxonomy" id="1416627"/>
    <lineage>
        <taxon>Bacteria</taxon>
        <taxon>Pseudomonadati</taxon>
        <taxon>Pseudomonadota</taxon>
        <taxon>Gammaproteobacteria</taxon>
        <taxon>Aeromonadales</taxon>
        <taxon>Aeromonadaceae</taxon>
        <taxon>Oceanisphaera</taxon>
    </lineage>
</organism>
<dbReference type="KEGG" id="opf:CBP31_00360"/>
<reference evidence="2 3" key="1">
    <citation type="journal article" date="2014" name="Int. J. Syst. Evol. Microbiol.">
        <title>Oceanisphaera profunda sp. nov., a marine bacterium isolated from deep-sea sediment, and emended description of the genus Oceanisphaera.</title>
        <authorList>
            <person name="Xu Z."/>
            <person name="Zhang X.Y."/>
            <person name="Su H.N."/>
            <person name="Yu Z.C."/>
            <person name="Liu C."/>
            <person name="Li H."/>
            <person name="Chen X.L."/>
            <person name="Song X.Y."/>
            <person name="Xie B.B."/>
            <person name="Qin Q.L."/>
            <person name="Zhou B.C."/>
            <person name="Shi M."/>
            <person name="Huang Y."/>
            <person name="Zhang Y.Z."/>
        </authorList>
    </citation>
    <scope>NUCLEOTIDE SEQUENCE [LARGE SCALE GENOMIC DNA]</scope>
    <source>
        <strain evidence="2 3">SM1222</strain>
    </source>
</reference>
<evidence type="ECO:0000313" key="3">
    <source>
        <dbReference type="Proteomes" id="UP000243937"/>
    </source>
</evidence>
<gene>
    <name evidence="2" type="ORF">CBP31_00360</name>
</gene>